<keyword evidence="5" id="KW-1185">Reference proteome</keyword>
<dbReference type="Pfam" id="PF02275">
    <property type="entry name" value="CBAH"/>
    <property type="match status" value="1"/>
</dbReference>
<dbReference type="CDD" id="cd00542">
    <property type="entry name" value="Ntn_PVA"/>
    <property type="match status" value="1"/>
</dbReference>
<dbReference type="PANTHER" id="PTHR35527:SF2">
    <property type="entry name" value="HYDROLASE"/>
    <property type="match status" value="1"/>
</dbReference>
<dbReference type="GO" id="GO:0016787">
    <property type="term" value="F:hydrolase activity"/>
    <property type="evidence" value="ECO:0007669"/>
    <property type="project" value="UniProtKB-KW"/>
</dbReference>
<dbReference type="Gene3D" id="3.60.60.10">
    <property type="entry name" value="Penicillin V Acylase, Chain A"/>
    <property type="match status" value="1"/>
</dbReference>
<accession>A0A1E5HEG8</accession>
<reference evidence="5" key="1">
    <citation type="submission" date="2016-09" db="EMBL/GenBank/DDBJ databases">
        <authorList>
            <person name="Gulvik C.A."/>
        </authorList>
    </citation>
    <scope>NUCLEOTIDE SEQUENCE [LARGE SCALE GENOMIC DNA]</scope>
    <source>
        <strain evidence="5">LMG 26676</strain>
    </source>
</reference>
<evidence type="ECO:0000313" key="5">
    <source>
        <dbReference type="Proteomes" id="UP000094469"/>
    </source>
</evidence>
<gene>
    <name evidence="4" type="ORF">BCR24_12475</name>
</gene>
<evidence type="ECO:0000313" key="4">
    <source>
        <dbReference type="EMBL" id="OEG23329.1"/>
    </source>
</evidence>
<dbReference type="InterPro" id="IPR029055">
    <property type="entry name" value="Ntn_hydrolases_N"/>
</dbReference>
<name>A0A1E5HEG8_9ENTE</name>
<dbReference type="InterPro" id="IPR052193">
    <property type="entry name" value="Peptidase_C59"/>
</dbReference>
<dbReference type="STRING" id="1131292.BCR24_12475"/>
<dbReference type="OrthoDB" id="9794717at2"/>
<dbReference type="EMBL" id="MIKC01000005">
    <property type="protein sequence ID" value="OEG23329.1"/>
    <property type="molecule type" value="Genomic_DNA"/>
</dbReference>
<organism evidence="4 5">
    <name type="scientific">Enterococcus ureilyticus</name>
    <dbReference type="NCBI Taxonomy" id="1131292"/>
    <lineage>
        <taxon>Bacteria</taxon>
        <taxon>Bacillati</taxon>
        <taxon>Bacillota</taxon>
        <taxon>Bacilli</taxon>
        <taxon>Lactobacillales</taxon>
        <taxon>Enterococcaceae</taxon>
        <taxon>Enterococcus</taxon>
    </lineage>
</organism>
<dbReference type="AlphaFoldDB" id="A0A1E5HEG8"/>
<evidence type="ECO:0000259" key="3">
    <source>
        <dbReference type="Pfam" id="PF02275"/>
    </source>
</evidence>
<keyword evidence="2 4" id="KW-0378">Hydrolase</keyword>
<comment type="similarity">
    <text evidence="1">Belongs to the peptidase C59 family.</text>
</comment>
<protein>
    <submittedName>
        <fullName evidence="4">Choloylglycine hydrolase</fullName>
    </submittedName>
</protein>
<evidence type="ECO:0000256" key="1">
    <source>
        <dbReference type="ARBA" id="ARBA00006625"/>
    </source>
</evidence>
<evidence type="ECO:0000256" key="2">
    <source>
        <dbReference type="ARBA" id="ARBA00022801"/>
    </source>
</evidence>
<proteinExistence type="inferred from homology"/>
<dbReference type="PANTHER" id="PTHR35527">
    <property type="entry name" value="CHOLOYLGLYCINE HYDROLASE"/>
    <property type="match status" value="1"/>
</dbReference>
<comment type="caution">
    <text evidence="4">The sequence shown here is derived from an EMBL/GenBank/DDBJ whole genome shotgun (WGS) entry which is preliminary data.</text>
</comment>
<dbReference type="SUPFAM" id="SSF56235">
    <property type="entry name" value="N-terminal nucleophile aminohydrolases (Ntn hydrolases)"/>
    <property type="match status" value="1"/>
</dbReference>
<dbReference type="RefSeq" id="WP_069639313.1">
    <property type="nucleotide sequence ID" value="NZ_JAFBEZ010000012.1"/>
</dbReference>
<feature type="domain" description="Choloylglycine hydrolase/NAAA C-terminal" evidence="3">
    <location>
        <begin position="2"/>
        <end position="310"/>
    </location>
</feature>
<dbReference type="Proteomes" id="UP000094469">
    <property type="component" value="Unassembled WGS sequence"/>
</dbReference>
<sequence>MCTGITVKSKLGNSYWGRTQEFNVLLDYDGAIIPKNYDLSTSLDHYRTHFAAMGIALAGNPLLVDGVNEKGLMGGSFYFGNDNRYVESDEIRKMGKLPLAGAEFVTYALTNYASVAAIKERVNQETAIAIVDNQVGIPQHYVFQDESGASIVVEPSIEGGYEIYDNPVGVFTNSPKFDWHLTNLQNYVGLSDMIAPAIQMDNLYVFSNGKGSGLRGIPGDFTPQSRFIRAAYLKHFSEKVDDEQVIEQIFHILDSFDIPKGVVKVSSQTDVQYTQYTSAYDSKEKQLYIHLYENRRIQTLSLKAGRLDNSVPQYFELKREQQYYSMPKKNEK</sequence>
<dbReference type="InterPro" id="IPR029132">
    <property type="entry name" value="CBAH/NAAA_C"/>
</dbReference>